<gene>
    <name evidence="1" type="ORF">PsorP6_011683</name>
</gene>
<reference evidence="1 2" key="1">
    <citation type="journal article" date="2022" name="bioRxiv">
        <title>The genome of the oomycete Peronosclerospora sorghi, a cosmopolitan pathogen of maize and sorghum, is inflated with dispersed pseudogenes.</title>
        <authorList>
            <person name="Fletcher K."/>
            <person name="Martin F."/>
            <person name="Isakeit T."/>
            <person name="Cavanaugh K."/>
            <person name="Magill C."/>
            <person name="Michelmore R."/>
        </authorList>
    </citation>
    <scope>NUCLEOTIDE SEQUENCE [LARGE SCALE GENOMIC DNA]</scope>
    <source>
        <strain evidence="1">P6</strain>
    </source>
</reference>
<organism evidence="1 2">
    <name type="scientific">Peronosclerospora sorghi</name>
    <dbReference type="NCBI Taxonomy" id="230839"/>
    <lineage>
        <taxon>Eukaryota</taxon>
        <taxon>Sar</taxon>
        <taxon>Stramenopiles</taxon>
        <taxon>Oomycota</taxon>
        <taxon>Peronosporomycetes</taxon>
        <taxon>Peronosporales</taxon>
        <taxon>Peronosporaceae</taxon>
        <taxon>Peronosclerospora</taxon>
    </lineage>
</organism>
<keyword evidence="2" id="KW-1185">Reference proteome</keyword>
<dbReference type="EMBL" id="CM047591">
    <property type="protein sequence ID" value="KAI9918721.1"/>
    <property type="molecule type" value="Genomic_DNA"/>
</dbReference>
<accession>A0ACC0WL21</accession>
<evidence type="ECO:0000313" key="1">
    <source>
        <dbReference type="EMBL" id="KAI9918721.1"/>
    </source>
</evidence>
<protein>
    <submittedName>
        <fullName evidence="1">Uncharacterized protein</fullName>
    </submittedName>
</protein>
<comment type="caution">
    <text evidence="1">The sequence shown here is derived from an EMBL/GenBank/DDBJ whole genome shotgun (WGS) entry which is preliminary data.</text>
</comment>
<dbReference type="Proteomes" id="UP001163321">
    <property type="component" value="Chromosome 12"/>
</dbReference>
<name>A0ACC0WL21_9STRA</name>
<sequence>MSSATAPVRRTTASGSAIYESKLAVHEYLQFHYTIQFRAKGRIIVPVTHSRALRYLKSFKSSWSCSGHWMCGGSSKV</sequence>
<evidence type="ECO:0000313" key="2">
    <source>
        <dbReference type="Proteomes" id="UP001163321"/>
    </source>
</evidence>
<proteinExistence type="predicted"/>